<feature type="transmembrane region" description="Helical" evidence="1">
    <location>
        <begin position="31"/>
        <end position="47"/>
    </location>
</feature>
<protein>
    <submittedName>
        <fullName evidence="2">Energy-coupled thiamine transporter ThiT</fullName>
    </submittedName>
</protein>
<name>A0A4S3B196_9ENTE</name>
<evidence type="ECO:0000313" key="3">
    <source>
        <dbReference type="Proteomes" id="UP000310506"/>
    </source>
</evidence>
<accession>A0A4S3B196</accession>
<evidence type="ECO:0000313" key="2">
    <source>
        <dbReference type="EMBL" id="THB60542.1"/>
    </source>
</evidence>
<dbReference type="GO" id="GO:0005886">
    <property type="term" value="C:plasma membrane"/>
    <property type="evidence" value="ECO:0007669"/>
    <property type="project" value="InterPro"/>
</dbReference>
<feature type="transmembrane region" description="Helical" evidence="1">
    <location>
        <begin position="151"/>
        <end position="176"/>
    </location>
</feature>
<proteinExistence type="predicted"/>
<dbReference type="InterPro" id="IPR012651">
    <property type="entry name" value="Thia_Transptr_ThiT"/>
</dbReference>
<reference evidence="2 3" key="1">
    <citation type="submission" date="2019-01" db="EMBL/GenBank/DDBJ databases">
        <title>Vagococcus silagei sp. nov. isolated from brewer's grain.</title>
        <authorList>
            <person name="Guu J.-R."/>
        </authorList>
    </citation>
    <scope>NUCLEOTIDE SEQUENCE [LARGE SCALE GENOMIC DNA]</scope>
    <source>
        <strain evidence="2 3">2B-2</strain>
    </source>
</reference>
<keyword evidence="1" id="KW-0472">Membrane</keyword>
<dbReference type="Gene3D" id="1.10.1760.20">
    <property type="match status" value="1"/>
</dbReference>
<organism evidence="2 3">
    <name type="scientific">Vagococcus silagei</name>
    <dbReference type="NCBI Taxonomy" id="2508885"/>
    <lineage>
        <taxon>Bacteria</taxon>
        <taxon>Bacillati</taxon>
        <taxon>Bacillota</taxon>
        <taxon>Bacilli</taxon>
        <taxon>Lactobacillales</taxon>
        <taxon>Enterococcaceae</taxon>
        <taxon>Vagococcus</taxon>
    </lineage>
</organism>
<keyword evidence="1" id="KW-0812">Transmembrane</keyword>
<dbReference type="GO" id="GO:0015234">
    <property type="term" value="F:thiamine transmembrane transporter activity"/>
    <property type="evidence" value="ECO:0007669"/>
    <property type="project" value="InterPro"/>
</dbReference>
<keyword evidence="3" id="KW-1185">Reference proteome</keyword>
<gene>
    <name evidence="2" type="primary">thiT</name>
    <name evidence="2" type="ORF">ESZ54_09980</name>
</gene>
<dbReference type="Proteomes" id="UP000310506">
    <property type="component" value="Unassembled WGS sequence"/>
</dbReference>
<dbReference type="RefSeq" id="WP_136137532.1">
    <property type="nucleotide sequence ID" value="NZ_SDGV01000022.1"/>
</dbReference>
<sequence>MSSSLTKIWIEGAIAASLAMVLSFVPVKFGPGFSVSLGMIALVLFALRRGLGPGLVAGLSWGLLHFLLGKVTILSIPQALIEYVFAYLAAGLAGVYSSKIKTALQNDKAKQLYFYLVQAVLLGTLARYIFHFIAGFVFWGQYAIAGLSPVAYSLLINGTNAILTGIVTIIAMILLMKKSPALFLPRD</sequence>
<dbReference type="AlphaFoldDB" id="A0A4S3B196"/>
<dbReference type="OrthoDB" id="9795813at2"/>
<comment type="caution">
    <text evidence="2">The sequence shown here is derived from an EMBL/GenBank/DDBJ whole genome shotgun (WGS) entry which is preliminary data.</text>
</comment>
<dbReference type="EMBL" id="SDGV01000022">
    <property type="protein sequence ID" value="THB60542.1"/>
    <property type="molecule type" value="Genomic_DNA"/>
</dbReference>
<feature type="transmembrane region" description="Helical" evidence="1">
    <location>
        <begin position="112"/>
        <end position="139"/>
    </location>
</feature>
<evidence type="ECO:0000256" key="1">
    <source>
        <dbReference type="SAM" id="Phobius"/>
    </source>
</evidence>
<feature type="transmembrane region" description="Helical" evidence="1">
    <location>
        <begin position="54"/>
        <end position="74"/>
    </location>
</feature>
<dbReference type="Pfam" id="PF09515">
    <property type="entry name" value="Thia_YuaJ"/>
    <property type="match status" value="1"/>
</dbReference>
<dbReference type="NCBIfam" id="TIGR02357">
    <property type="entry name" value="ECF_ThiT_YuaJ"/>
    <property type="match status" value="1"/>
</dbReference>
<feature type="transmembrane region" description="Helical" evidence="1">
    <location>
        <begin position="80"/>
        <end position="100"/>
    </location>
</feature>
<keyword evidence="1" id="KW-1133">Transmembrane helix</keyword>